<evidence type="ECO:0000313" key="6">
    <source>
        <dbReference type="EnsemblPlants" id="PNT74170"/>
    </source>
</evidence>
<feature type="domain" description="Cwf19-like protein C-terminal" evidence="3">
    <location>
        <begin position="776"/>
        <end position="872"/>
    </location>
</feature>
<protein>
    <recommendedName>
        <fullName evidence="8">Cwf19-like C-terminal domain-containing protein</fullName>
    </recommendedName>
</protein>
<dbReference type="Pfam" id="PF04677">
    <property type="entry name" value="CwfJ_C_1"/>
    <property type="match status" value="1"/>
</dbReference>
<feature type="compositionally biased region" description="Basic residues" evidence="2">
    <location>
        <begin position="209"/>
        <end position="219"/>
    </location>
</feature>
<keyword evidence="7" id="KW-1185">Reference proteome</keyword>
<feature type="compositionally biased region" description="Acidic residues" evidence="2">
    <location>
        <begin position="248"/>
        <end position="259"/>
    </location>
</feature>
<feature type="region of interest" description="Disordered" evidence="2">
    <location>
        <begin position="405"/>
        <end position="466"/>
    </location>
</feature>
<feature type="compositionally biased region" description="Basic and acidic residues" evidence="2">
    <location>
        <begin position="183"/>
        <end position="193"/>
    </location>
</feature>
<dbReference type="GO" id="GO:0000398">
    <property type="term" value="P:mRNA splicing, via spliceosome"/>
    <property type="evidence" value="ECO:0000318"/>
    <property type="project" value="GO_Central"/>
</dbReference>
<dbReference type="ExpressionAtlas" id="A0A2K2DIR9">
    <property type="expression patterns" value="baseline"/>
</dbReference>
<evidence type="ECO:0000313" key="5">
    <source>
        <dbReference type="EMBL" id="PNT74170.1"/>
    </source>
</evidence>
<evidence type="ECO:0000259" key="3">
    <source>
        <dbReference type="Pfam" id="PF04676"/>
    </source>
</evidence>
<dbReference type="InterPro" id="IPR006767">
    <property type="entry name" value="Cwf19-like_C_dom-2"/>
</dbReference>
<feature type="compositionally biased region" description="Basic and acidic residues" evidence="2">
    <location>
        <begin position="552"/>
        <end position="563"/>
    </location>
</feature>
<dbReference type="EnsemblPlants" id="PNT74170">
    <property type="protein sequence ID" value="PNT74170"/>
    <property type="gene ID" value="BRADI_1g09200v3"/>
</dbReference>
<feature type="compositionally biased region" description="Basic and acidic residues" evidence="2">
    <location>
        <begin position="260"/>
        <end position="273"/>
    </location>
</feature>
<feature type="region of interest" description="Disordered" evidence="2">
    <location>
        <begin position="552"/>
        <end position="596"/>
    </location>
</feature>
<reference evidence="5" key="2">
    <citation type="submission" date="2017-06" db="EMBL/GenBank/DDBJ databases">
        <title>WGS assembly of Brachypodium distachyon.</title>
        <authorList>
            <consortium name="The International Brachypodium Initiative"/>
            <person name="Lucas S."/>
            <person name="Harmon-Smith M."/>
            <person name="Lail K."/>
            <person name="Tice H."/>
            <person name="Grimwood J."/>
            <person name="Bruce D."/>
            <person name="Barry K."/>
            <person name="Shu S."/>
            <person name="Lindquist E."/>
            <person name="Wang M."/>
            <person name="Pitluck S."/>
            <person name="Vogel J.P."/>
            <person name="Garvin D.F."/>
            <person name="Mockler T.C."/>
            <person name="Schmutz J."/>
            <person name="Rokhsar D."/>
            <person name="Bevan M.W."/>
        </authorList>
    </citation>
    <scope>NUCLEOTIDE SEQUENCE</scope>
    <source>
        <strain evidence="5">Bd21</strain>
    </source>
</reference>
<feature type="compositionally biased region" description="Basic residues" evidence="2">
    <location>
        <begin position="155"/>
        <end position="166"/>
    </location>
</feature>
<feature type="region of interest" description="Disordered" evidence="2">
    <location>
        <begin position="56"/>
        <end position="86"/>
    </location>
</feature>
<feature type="compositionally biased region" description="Pro residues" evidence="2">
    <location>
        <begin position="74"/>
        <end position="86"/>
    </location>
</feature>
<dbReference type="EMBL" id="CM000880">
    <property type="protein sequence ID" value="PNT74170.1"/>
    <property type="molecule type" value="Genomic_DNA"/>
</dbReference>
<dbReference type="STRING" id="15368.A0A2K2DIR9"/>
<evidence type="ECO:0000313" key="7">
    <source>
        <dbReference type="Proteomes" id="UP000008810"/>
    </source>
</evidence>
<feature type="compositionally biased region" description="Basic and acidic residues" evidence="2">
    <location>
        <begin position="293"/>
        <end position="312"/>
    </location>
</feature>
<dbReference type="PANTHER" id="PTHR12072">
    <property type="entry name" value="CWF19, CELL CYCLE CONTROL PROTEIN"/>
    <property type="match status" value="1"/>
</dbReference>
<dbReference type="InterPro" id="IPR036265">
    <property type="entry name" value="HIT-like_sf"/>
</dbReference>
<accession>A0A2K2DIR9</accession>
<dbReference type="AlphaFoldDB" id="A0A2K2DIR9"/>
<evidence type="ECO:0000259" key="4">
    <source>
        <dbReference type="Pfam" id="PF04677"/>
    </source>
</evidence>
<feature type="region of interest" description="Disordered" evidence="2">
    <location>
        <begin position="139"/>
        <end position="334"/>
    </location>
</feature>
<proteinExistence type="inferred from homology"/>
<name>A0A2K2DIR9_BRADI</name>
<dbReference type="OrthoDB" id="2113965at2759"/>
<organism evidence="5">
    <name type="scientific">Brachypodium distachyon</name>
    <name type="common">Purple false brome</name>
    <name type="synonym">Trachynia distachya</name>
    <dbReference type="NCBI Taxonomy" id="15368"/>
    <lineage>
        <taxon>Eukaryota</taxon>
        <taxon>Viridiplantae</taxon>
        <taxon>Streptophyta</taxon>
        <taxon>Embryophyta</taxon>
        <taxon>Tracheophyta</taxon>
        <taxon>Spermatophyta</taxon>
        <taxon>Magnoliopsida</taxon>
        <taxon>Liliopsida</taxon>
        <taxon>Poales</taxon>
        <taxon>Poaceae</taxon>
        <taxon>BOP clade</taxon>
        <taxon>Pooideae</taxon>
        <taxon>Stipodae</taxon>
        <taxon>Brachypodieae</taxon>
        <taxon>Brachypodium</taxon>
    </lineage>
</organism>
<evidence type="ECO:0008006" key="8">
    <source>
        <dbReference type="Google" id="ProtNLM"/>
    </source>
</evidence>
<evidence type="ECO:0000256" key="2">
    <source>
        <dbReference type="SAM" id="MobiDB-lite"/>
    </source>
</evidence>
<dbReference type="FunCoup" id="A0A2K2DIR9">
    <property type="interactions" value="2494"/>
</dbReference>
<dbReference type="Proteomes" id="UP000008810">
    <property type="component" value="Chromosome 1"/>
</dbReference>
<dbReference type="GO" id="GO:0071014">
    <property type="term" value="C:post-mRNA release spliceosomal complex"/>
    <property type="evidence" value="ECO:0000318"/>
    <property type="project" value="GO_Central"/>
</dbReference>
<feature type="domain" description="Cwf19-like C-terminal" evidence="4">
    <location>
        <begin position="644"/>
        <end position="767"/>
    </location>
</feature>
<dbReference type="InParanoid" id="A0A2K2DIR9"/>
<dbReference type="PANTHER" id="PTHR12072:SF5">
    <property type="entry name" value="CWF19-LIKE PROTEIN 2"/>
    <property type="match status" value="1"/>
</dbReference>
<comment type="similarity">
    <text evidence="1">Belongs to the CWF19 family.</text>
</comment>
<reference evidence="6" key="3">
    <citation type="submission" date="2018-08" db="UniProtKB">
        <authorList>
            <consortium name="EnsemblPlants"/>
        </authorList>
    </citation>
    <scope>IDENTIFICATION</scope>
    <source>
        <strain evidence="6">cv. Bd21</strain>
    </source>
</reference>
<dbReference type="SUPFAM" id="SSF54197">
    <property type="entry name" value="HIT-like"/>
    <property type="match status" value="1"/>
</dbReference>
<sequence length="876" mass="99288">MYRTGSDSDSWIRFLTFKPSQHLLFLRGSMYRCLRAQPSLPTDPPSLATVRLPAATNTRRPLPPSPSTSSDPNPSSPSPLGSPPRRPLLFLRYAATDPRRSVPPSPSTSLRSQPFFAFDSPDSAVMLSGIKFVPRDQIIATGGGDEDSGSDGSARKKRHSKHSRKGRDKEEKRKSRHRRRRRYSSDDSDKGSDSEDSIDEEEEKELSRSKRRRKHRRGRRDFSDGDESSSESDRGRGHGKGKQRGATSDDEGEEEEMEGEGLRASEVVRKEMGLEWMLKSASSSQVDSSRAQTADKEENFEAAQEEVKKPNPKEMNPYLRDNGSGYPDESISSKAPNQLLASSVVGDGGASWRLKALKRAKEQAAREGRKIEEVVEERWGSLGHLAASVSTSRVAPSYAHLHAIRGRKAGQADNSQTLSKEDSKEDQQGEESGGRQYLRGVSSRHNVMRKPKPDSVPWKRNKQNISSEDQTLISSAIAGINQFSNDGSFMEKINNHGSKNVNVPSVEAHELKDSEQKLHKESSKKSFSASTQKLNANQLAAKILQLRMKGKHEEADQLSREMENQDASVEAPIHGRERSSIRHTVKPSAADRRKREEDADLHLANRIMHNKQYNMTKSVEDEYDFGDAPSKKGKRKVQEEKRDTHRHILTQKERCLYCFENPSRPKHLVVAIGNFTYLMLPQFEPVVPGHCVILPLQHESATRTVDKNVWEEIRNFKKCLLKMFAQQDKDVVFMETVINLVKQRRHCMIECIPVPCEVSNKAPMYFKKAIDEAEEEWSQHEMKKLIPTSGNLRQVIPENFAYFHVEFGLDRGFVHVIDDESNFSAGFGLNVIRGVLRLPGEDMHRRRRHESMDNQKQAVASFMKDWEAFDWTKQLE</sequence>
<gene>
    <name evidence="5" type="ORF">BRADI_1g09200v3</name>
</gene>
<evidence type="ECO:0000256" key="1">
    <source>
        <dbReference type="ARBA" id="ARBA00006795"/>
    </source>
</evidence>
<feature type="compositionally biased region" description="Low complexity" evidence="2">
    <location>
        <begin position="280"/>
        <end position="289"/>
    </location>
</feature>
<feature type="region of interest" description="Disordered" evidence="2">
    <location>
        <begin position="620"/>
        <end position="643"/>
    </location>
</feature>
<dbReference type="Gramene" id="PNT74170">
    <property type="protein sequence ID" value="PNT74170"/>
    <property type="gene ID" value="BRADI_1g09200v3"/>
</dbReference>
<dbReference type="InterPro" id="IPR040194">
    <property type="entry name" value="Cwf19-like"/>
</dbReference>
<dbReference type="InterPro" id="IPR006768">
    <property type="entry name" value="Cwf19-like_C_dom-1"/>
</dbReference>
<feature type="compositionally biased region" description="Acidic residues" evidence="2">
    <location>
        <begin position="194"/>
        <end position="204"/>
    </location>
</feature>
<dbReference type="Pfam" id="PF04676">
    <property type="entry name" value="CwfJ_C_2"/>
    <property type="match status" value="1"/>
</dbReference>
<reference evidence="5 6" key="1">
    <citation type="journal article" date="2010" name="Nature">
        <title>Genome sequencing and analysis of the model grass Brachypodium distachyon.</title>
        <authorList>
            <consortium name="International Brachypodium Initiative"/>
        </authorList>
    </citation>
    <scope>NUCLEOTIDE SEQUENCE [LARGE SCALE GENOMIC DNA]</scope>
    <source>
        <strain evidence="5 6">Bd21</strain>
    </source>
</reference>